<organism evidence="13 14">
    <name type="scientific">Vitreoscilla filiformis</name>
    <dbReference type="NCBI Taxonomy" id="63"/>
    <lineage>
        <taxon>Bacteria</taxon>
        <taxon>Pseudomonadati</taxon>
        <taxon>Pseudomonadota</taxon>
        <taxon>Betaproteobacteria</taxon>
        <taxon>Neisseriales</taxon>
        <taxon>Neisseriaceae</taxon>
        <taxon>Vitreoscilla</taxon>
    </lineage>
</organism>
<evidence type="ECO:0000256" key="7">
    <source>
        <dbReference type="ARBA" id="ARBA00022927"/>
    </source>
</evidence>
<keyword evidence="6" id="KW-0812">Transmembrane</keyword>
<feature type="domain" description="GspL cytoplasmic actin-ATPase-like" evidence="11">
    <location>
        <begin position="17"/>
        <end position="144"/>
    </location>
</feature>
<comment type="subcellular location">
    <subcellularLocation>
        <location evidence="1">Cell inner membrane</location>
        <topology evidence="1">Single-pass membrane protein</topology>
    </subcellularLocation>
</comment>
<evidence type="ECO:0000256" key="2">
    <source>
        <dbReference type="ARBA" id="ARBA00005318"/>
    </source>
</evidence>
<dbReference type="NCBIfam" id="TIGR01709">
    <property type="entry name" value="typeII_sec_gspL"/>
    <property type="match status" value="1"/>
</dbReference>
<evidence type="ECO:0000256" key="5">
    <source>
        <dbReference type="ARBA" id="ARBA00022519"/>
    </source>
</evidence>
<evidence type="ECO:0000256" key="3">
    <source>
        <dbReference type="ARBA" id="ARBA00022448"/>
    </source>
</evidence>
<dbReference type="SUPFAM" id="SSF53067">
    <property type="entry name" value="Actin-like ATPase domain"/>
    <property type="match status" value="1"/>
</dbReference>
<dbReference type="InterPro" id="IPR007812">
    <property type="entry name" value="T2SS_protein-GspL"/>
</dbReference>
<dbReference type="GO" id="GO:0009276">
    <property type="term" value="C:Gram-negative-bacterium-type cell wall"/>
    <property type="evidence" value="ECO:0007669"/>
    <property type="project" value="InterPro"/>
</dbReference>
<gene>
    <name evidence="13" type="ORF">VITFI_CDS3162</name>
</gene>
<evidence type="ECO:0000256" key="1">
    <source>
        <dbReference type="ARBA" id="ARBA00004377"/>
    </source>
</evidence>
<evidence type="ECO:0000256" key="4">
    <source>
        <dbReference type="ARBA" id="ARBA00022475"/>
    </source>
</evidence>
<protein>
    <submittedName>
        <fullName evidence="13">General secretion pathway protein GspL</fullName>
    </submittedName>
</protein>
<dbReference type="Pfam" id="PF12693">
    <property type="entry name" value="GspL_C"/>
    <property type="match status" value="1"/>
</dbReference>
<accession>A0A221KJ56</accession>
<keyword evidence="9" id="KW-0472">Membrane</keyword>
<sequence length="465" mass="49979">MAFVLCDERRHLLRHGTARLEELPDAPAWVAVLDSADIAWHRLEALPRAPAAKLRAVLAGSLEERLLEDEADLHFALAPQWQAGAPVWVAVTDAAWLRACLALLERRAGQVERVVPAASVCAAEAPAWAHVTLRAHQAWLRWADARGVVEWPLSSVSAQRLLAAAGTNVRWSACPEAVAVATQAAGGPVEAVSDAQRLLGALASDWNLRQFDLVTRHRTDRWLRASWQRAFQDPALRPVRWGVLALLLANVMGAGAWAWQQQRALAERKQAMNSLLQATFPQVRAIVDAPAQMTRALETLRVQAGQPGETDLETLLAAAHHVWPEGLPPAQSLHFELGQLRIVAPGWTPQRVQQVRPSLWPLGLDAQAQAGGWVIQPLRGEPDRRSSEASAPAVEGASGSRGGTAPPRAMMPPPGRAASAAWGRMPPGVGGGPGPSVRPGGMAPPVAPPEDMPEDAPEENTDEEG</sequence>
<dbReference type="GO" id="GO:0015627">
    <property type="term" value="C:type II protein secretion system complex"/>
    <property type="evidence" value="ECO:0007669"/>
    <property type="project" value="InterPro"/>
</dbReference>
<dbReference type="InterPro" id="IPR043129">
    <property type="entry name" value="ATPase_NBD"/>
</dbReference>
<evidence type="ECO:0000256" key="8">
    <source>
        <dbReference type="ARBA" id="ARBA00022989"/>
    </source>
</evidence>
<proteinExistence type="inferred from homology"/>
<feature type="region of interest" description="Disordered" evidence="10">
    <location>
        <begin position="378"/>
        <end position="465"/>
    </location>
</feature>
<keyword evidence="5" id="KW-0997">Cell inner membrane</keyword>
<dbReference type="InterPro" id="IPR025691">
    <property type="entry name" value="GspL_pp_dom"/>
</dbReference>
<feature type="compositionally biased region" description="Low complexity" evidence="10">
    <location>
        <begin position="416"/>
        <end position="427"/>
    </location>
</feature>
<feature type="domain" description="GspL periplasmic" evidence="12">
    <location>
        <begin position="241"/>
        <end position="353"/>
    </location>
</feature>
<evidence type="ECO:0000256" key="6">
    <source>
        <dbReference type="ARBA" id="ARBA00022692"/>
    </source>
</evidence>
<dbReference type="Gene3D" id="3.30.420.380">
    <property type="match status" value="1"/>
</dbReference>
<dbReference type="InterPro" id="IPR024230">
    <property type="entry name" value="GspL_cyto_dom"/>
</dbReference>
<evidence type="ECO:0000256" key="10">
    <source>
        <dbReference type="SAM" id="MobiDB-lite"/>
    </source>
</evidence>
<name>A0A221KJ56_VITFI</name>
<keyword evidence="7" id="KW-0653">Protein transport</keyword>
<evidence type="ECO:0000313" key="13">
    <source>
        <dbReference type="EMBL" id="ASM78939.1"/>
    </source>
</evidence>
<dbReference type="GO" id="GO:0015628">
    <property type="term" value="P:protein secretion by the type II secretion system"/>
    <property type="evidence" value="ECO:0007669"/>
    <property type="project" value="InterPro"/>
</dbReference>
<evidence type="ECO:0000259" key="11">
    <source>
        <dbReference type="Pfam" id="PF05134"/>
    </source>
</evidence>
<dbReference type="AlphaFoldDB" id="A0A221KJ56"/>
<reference evidence="13 14" key="1">
    <citation type="submission" date="2017-07" db="EMBL/GenBank/DDBJ databases">
        <title>Complete Genome Sequence of the cosmetic ferment Vitreoscilla filiformis (ATCC15551).</title>
        <authorList>
            <person name="Contreras S."/>
            <person name="Sagory-Zalkind P."/>
            <person name="Blanquart H."/>
            <person name="Iltis A."/>
            <person name="Morand S.C."/>
        </authorList>
    </citation>
    <scope>NUCLEOTIDE SEQUENCE [LARGE SCALE GENOMIC DNA]</scope>
    <source>
        <strain evidence="13 14">ATCC 15551</strain>
    </source>
</reference>
<feature type="compositionally biased region" description="Low complexity" evidence="10">
    <location>
        <begin position="435"/>
        <end position="444"/>
    </location>
</feature>
<dbReference type="Proteomes" id="UP000199729">
    <property type="component" value="Chromosome"/>
</dbReference>
<dbReference type="Pfam" id="PF05134">
    <property type="entry name" value="T2SSL"/>
    <property type="match status" value="1"/>
</dbReference>
<evidence type="ECO:0000259" key="12">
    <source>
        <dbReference type="Pfam" id="PF12693"/>
    </source>
</evidence>
<keyword evidence="8" id="KW-1133">Transmembrane helix</keyword>
<feature type="compositionally biased region" description="Acidic residues" evidence="10">
    <location>
        <begin position="451"/>
        <end position="465"/>
    </location>
</feature>
<dbReference type="KEGG" id="vff:VITFI_CDS3162"/>
<dbReference type="GO" id="GO:0005886">
    <property type="term" value="C:plasma membrane"/>
    <property type="evidence" value="ECO:0007669"/>
    <property type="project" value="UniProtKB-SubCell"/>
</dbReference>
<keyword evidence="14" id="KW-1185">Reference proteome</keyword>
<keyword evidence="4" id="KW-1003">Cell membrane</keyword>
<comment type="similarity">
    <text evidence="2">Belongs to the GSP L family.</text>
</comment>
<dbReference type="EMBL" id="CP022423">
    <property type="protein sequence ID" value="ASM78939.1"/>
    <property type="molecule type" value="Genomic_DNA"/>
</dbReference>
<keyword evidence="3" id="KW-0813">Transport</keyword>
<evidence type="ECO:0000256" key="9">
    <source>
        <dbReference type="ARBA" id="ARBA00023136"/>
    </source>
</evidence>
<evidence type="ECO:0000313" key="14">
    <source>
        <dbReference type="Proteomes" id="UP000199729"/>
    </source>
</evidence>